<name>A0A8J5MJF9_HOMAM</name>
<keyword evidence="2" id="KW-1185">Reference proteome</keyword>
<dbReference type="AlphaFoldDB" id="A0A8J5MJF9"/>
<gene>
    <name evidence="1" type="ORF">Hamer_G019513</name>
</gene>
<dbReference type="EMBL" id="JAHLQT010046868">
    <property type="protein sequence ID" value="KAG7153457.1"/>
    <property type="molecule type" value="Genomic_DNA"/>
</dbReference>
<protein>
    <submittedName>
        <fullName evidence="1">Uncharacterized protein</fullName>
    </submittedName>
</protein>
<proteinExistence type="predicted"/>
<evidence type="ECO:0000313" key="2">
    <source>
        <dbReference type="Proteomes" id="UP000747542"/>
    </source>
</evidence>
<sequence>MEGCGWEEEVVRRKSVWLGRRPYNSKRLAEQQVGR</sequence>
<accession>A0A8J5MJF9</accession>
<reference evidence="1" key="1">
    <citation type="journal article" date="2021" name="Sci. Adv.">
        <title>The American lobster genome reveals insights on longevity, neural, and immune adaptations.</title>
        <authorList>
            <person name="Polinski J.M."/>
            <person name="Zimin A.V."/>
            <person name="Clark K.F."/>
            <person name="Kohn A.B."/>
            <person name="Sadowski N."/>
            <person name="Timp W."/>
            <person name="Ptitsyn A."/>
            <person name="Khanna P."/>
            <person name="Romanova D.Y."/>
            <person name="Williams P."/>
            <person name="Greenwood S.J."/>
            <person name="Moroz L.L."/>
            <person name="Walt D.R."/>
            <person name="Bodnar A.G."/>
        </authorList>
    </citation>
    <scope>NUCLEOTIDE SEQUENCE</scope>
    <source>
        <strain evidence="1">GMGI-L3</strain>
    </source>
</reference>
<organism evidence="1 2">
    <name type="scientific">Homarus americanus</name>
    <name type="common">American lobster</name>
    <dbReference type="NCBI Taxonomy" id="6706"/>
    <lineage>
        <taxon>Eukaryota</taxon>
        <taxon>Metazoa</taxon>
        <taxon>Ecdysozoa</taxon>
        <taxon>Arthropoda</taxon>
        <taxon>Crustacea</taxon>
        <taxon>Multicrustacea</taxon>
        <taxon>Malacostraca</taxon>
        <taxon>Eumalacostraca</taxon>
        <taxon>Eucarida</taxon>
        <taxon>Decapoda</taxon>
        <taxon>Pleocyemata</taxon>
        <taxon>Astacidea</taxon>
        <taxon>Nephropoidea</taxon>
        <taxon>Nephropidae</taxon>
        <taxon>Homarus</taxon>
    </lineage>
</organism>
<dbReference type="Proteomes" id="UP000747542">
    <property type="component" value="Unassembled WGS sequence"/>
</dbReference>
<comment type="caution">
    <text evidence="1">The sequence shown here is derived from an EMBL/GenBank/DDBJ whole genome shotgun (WGS) entry which is preliminary data.</text>
</comment>
<evidence type="ECO:0000313" key="1">
    <source>
        <dbReference type="EMBL" id="KAG7153457.1"/>
    </source>
</evidence>